<dbReference type="OrthoDB" id="350649at2157"/>
<dbReference type="EMBL" id="AOJG01000017">
    <property type="protein sequence ID" value="EMA61396.1"/>
    <property type="molecule type" value="Genomic_DNA"/>
</dbReference>
<evidence type="ECO:0000313" key="2">
    <source>
        <dbReference type="EMBL" id="EMA61396.1"/>
    </source>
</evidence>
<dbReference type="Pfam" id="PF11645">
    <property type="entry name" value="PDDEXK_5"/>
    <property type="match status" value="1"/>
</dbReference>
<dbReference type="Proteomes" id="UP000011650">
    <property type="component" value="Unassembled WGS sequence"/>
</dbReference>
<dbReference type="Gene3D" id="3.40.1350.10">
    <property type="match status" value="1"/>
</dbReference>
<keyword evidence="3" id="KW-1185">Reference proteome</keyword>
<reference evidence="2 3" key="1">
    <citation type="journal article" date="2014" name="PLoS Genet.">
        <title>Phylogenetically driven sequencing of extremely halophilic archaea reveals strategies for static and dynamic osmo-response.</title>
        <authorList>
            <person name="Becker E.A."/>
            <person name="Seitzer P.M."/>
            <person name="Tritt A."/>
            <person name="Larsen D."/>
            <person name="Krusor M."/>
            <person name="Yao A.I."/>
            <person name="Wu D."/>
            <person name="Madern D."/>
            <person name="Eisen J.A."/>
            <person name="Darling A.E."/>
            <person name="Facciotti M.T."/>
        </authorList>
    </citation>
    <scope>NUCLEOTIDE SEQUENCE [LARGE SCALE GENOMIC DNA]</scope>
    <source>
        <strain evidence="2 3">DSM 21995</strain>
    </source>
</reference>
<feature type="domain" description="PD(D/E)XK endonuclease" evidence="1">
    <location>
        <begin position="13"/>
        <end position="144"/>
    </location>
</feature>
<dbReference type="PATRIC" id="fig|1227482.3.peg.1383"/>
<sequence>MSRSEQYDRLDEPQKRGQATEAIVTGELIARDVSVLRPAYDNEPYDLVAEVDGGFYRLQVKTAYDGKRDGAVVFRTRSVRTKSEGYEREGYDGKIDYFAVYNVGEEEIYLVPIEDTGATTTSIRYEPAANNNRENVNWHTEYRLDTVLSHLRSG</sequence>
<protein>
    <recommendedName>
        <fullName evidence="1">PD(D/E)XK endonuclease domain-containing protein</fullName>
    </recommendedName>
</protein>
<accession>M0NUD9</accession>
<dbReference type="InterPro" id="IPR021671">
    <property type="entry name" value="PD(D/E)XK_Endonuc"/>
</dbReference>
<dbReference type="AlphaFoldDB" id="M0NUD9"/>
<organism evidence="2 3">
    <name type="scientific">Halorubrum lipolyticum DSM 21995</name>
    <dbReference type="NCBI Taxonomy" id="1227482"/>
    <lineage>
        <taxon>Archaea</taxon>
        <taxon>Methanobacteriati</taxon>
        <taxon>Methanobacteriota</taxon>
        <taxon>Stenosarchaea group</taxon>
        <taxon>Halobacteria</taxon>
        <taxon>Halobacteriales</taxon>
        <taxon>Haloferacaceae</taxon>
        <taxon>Halorubrum</taxon>
    </lineage>
</organism>
<proteinExistence type="predicted"/>
<evidence type="ECO:0000313" key="3">
    <source>
        <dbReference type="Proteomes" id="UP000011650"/>
    </source>
</evidence>
<name>M0NUD9_9EURY</name>
<dbReference type="RefSeq" id="WP_008005025.1">
    <property type="nucleotide sequence ID" value="NZ_AOJG01000017.1"/>
</dbReference>
<evidence type="ECO:0000259" key="1">
    <source>
        <dbReference type="Pfam" id="PF11645"/>
    </source>
</evidence>
<dbReference type="GO" id="GO:0003676">
    <property type="term" value="F:nucleic acid binding"/>
    <property type="evidence" value="ECO:0007669"/>
    <property type="project" value="InterPro"/>
</dbReference>
<gene>
    <name evidence="2" type="ORF">C469_06851</name>
</gene>
<dbReference type="InterPro" id="IPR011856">
    <property type="entry name" value="tRNA_endonuc-like_dom_sf"/>
</dbReference>
<comment type="caution">
    <text evidence="2">The sequence shown here is derived from an EMBL/GenBank/DDBJ whole genome shotgun (WGS) entry which is preliminary data.</text>
</comment>